<dbReference type="EMBL" id="CAXKWB010024983">
    <property type="protein sequence ID" value="CAL4127061.1"/>
    <property type="molecule type" value="Genomic_DNA"/>
</dbReference>
<dbReference type="PANTHER" id="PTHR16166">
    <property type="entry name" value="VACUOLAR PROTEIN SORTING-ASSOCIATED PROTEIN VPS13"/>
    <property type="match status" value="1"/>
</dbReference>
<comment type="caution">
    <text evidence="3">The sequence shown here is derived from an EMBL/GenBank/DDBJ whole genome shotgun (WGS) entry which is preliminary data.</text>
</comment>
<dbReference type="Proteomes" id="UP001497623">
    <property type="component" value="Unassembled WGS sequence"/>
</dbReference>
<dbReference type="PANTHER" id="PTHR16166:SF93">
    <property type="entry name" value="INTERMEMBRANE LIPID TRANSFER PROTEIN VPS13"/>
    <property type="match status" value="1"/>
</dbReference>
<evidence type="ECO:0000259" key="2">
    <source>
        <dbReference type="Pfam" id="PF25033"/>
    </source>
</evidence>
<evidence type="ECO:0000313" key="4">
    <source>
        <dbReference type="Proteomes" id="UP001497623"/>
    </source>
</evidence>
<protein>
    <recommendedName>
        <fullName evidence="2">VPS13-like middle region domain-containing protein</fullName>
    </recommendedName>
</protein>
<comment type="similarity">
    <text evidence="1">Belongs to the VPS13 family.</text>
</comment>
<dbReference type="AlphaFoldDB" id="A0AAV2RN48"/>
<accession>A0AAV2RN48</accession>
<gene>
    <name evidence="3" type="ORF">MNOR_LOCUS25768</name>
</gene>
<dbReference type="GO" id="GO:0006623">
    <property type="term" value="P:protein targeting to vacuole"/>
    <property type="evidence" value="ECO:0007669"/>
    <property type="project" value="TreeGrafter"/>
</dbReference>
<name>A0AAV2RN48_MEGNR</name>
<evidence type="ECO:0000313" key="3">
    <source>
        <dbReference type="EMBL" id="CAL4127061.1"/>
    </source>
</evidence>
<keyword evidence="4" id="KW-1185">Reference proteome</keyword>
<proteinExistence type="inferred from homology"/>
<sequence>MDIVGMDLDIMKKGESMYISSKLKDLNVLDPTDRVIHKKILSVVGRDVWQADIVMHGDVNEDHKLIDTDCIDMSVQLSMGQPRVVFLNKFVSQVMCWLDKFQTAKEAVAIAGEAAAAAAKVNLQKAYQPSFRLKLDITLKAPLILMPQDSTSHSGLLLDLGEITIINGFRKDQNRNELGHHAIFDLINLQLQNVKISRVNNISSNGEWEDGKLMIKDPISFLLRIERNLAISWYTTKPEIDIEAKLKPIKVILSDEDIQMMMTVLQDNIGEEATINQNSTSEKNEKI</sequence>
<reference evidence="3 4" key="1">
    <citation type="submission" date="2024-05" db="EMBL/GenBank/DDBJ databases">
        <authorList>
            <person name="Wallberg A."/>
        </authorList>
    </citation>
    <scope>NUCLEOTIDE SEQUENCE [LARGE SCALE GENOMIC DNA]</scope>
</reference>
<organism evidence="3 4">
    <name type="scientific">Meganyctiphanes norvegica</name>
    <name type="common">Northern krill</name>
    <name type="synonym">Thysanopoda norvegica</name>
    <dbReference type="NCBI Taxonomy" id="48144"/>
    <lineage>
        <taxon>Eukaryota</taxon>
        <taxon>Metazoa</taxon>
        <taxon>Ecdysozoa</taxon>
        <taxon>Arthropoda</taxon>
        <taxon>Crustacea</taxon>
        <taxon>Multicrustacea</taxon>
        <taxon>Malacostraca</taxon>
        <taxon>Eumalacostraca</taxon>
        <taxon>Eucarida</taxon>
        <taxon>Euphausiacea</taxon>
        <taxon>Euphausiidae</taxon>
        <taxon>Meganyctiphanes</taxon>
    </lineage>
</organism>
<dbReference type="GO" id="GO:0045053">
    <property type="term" value="P:protein retention in Golgi apparatus"/>
    <property type="evidence" value="ECO:0007669"/>
    <property type="project" value="TreeGrafter"/>
</dbReference>
<dbReference type="InterPro" id="IPR026847">
    <property type="entry name" value="VPS13"/>
</dbReference>
<dbReference type="Pfam" id="PF25033">
    <property type="entry name" value="VPS13_M"/>
    <property type="match status" value="1"/>
</dbReference>
<dbReference type="InterPro" id="IPR056747">
    <property type="entry name" value="VPS13-like_M"/>
</dbReference>
<evidence type="ECO:0000256" key="1">
    <source>
        <dbReference type="ARBA" id="ARBA00006545"/>
    </source>
</evidence>
<feature type="domain" description="VPS13-like middle region" evidence="2">
    <location>
        <begin position="3"/>
        <end position="284"/>
    </location>
</feature>
<feature type="non-terminal residue" evidence="3">
    <location>
        <position position="287"/>
    </location>
</feature>